<dbReference type="STRING" id="1195236.CTER_0367"/>
<dbReference type="AlphaFoldDB" id="S0FTF2"/>
<evidence type="ECO:0000313" key="2">
    <source>
        <dbReference type="EMBL" id="EMS73611.1"/>
    </source>
</evidence>
<reference evidence="2 3" key="1">
    <citation type="journal article" date="2013" name="Genome Announc.">
        <title>Draft Genome Sequence of the Cellulolytic, Mesophilic, Anaerobic Bacterium Clostridium termitidis Strain CT1112 (DSM 5398).</title>
        <authorList>
            <person name="Lal S."/>
            <person name="Ramachandran U."/>
            <person name="Zhang X."/>
            <person name="Munir R."/>
            <person name="Sparling R."/>
            <person name="Levin D.B."/>
        </authorList>
    </citation>
    <scope>NUCLEOTIDE SEQUENCE [LARGE SCALE GENOMIC DNA]</scope>
    <source>
        <strain evidence="2 3">CT1112</strain>
    </source>
</reference>
<evidence type="ECO:0000313" key="3">
    <source>
        <dbReference type="Proteomes" id="UP000014155"/>
    </source>
</evidence>
<dbReference type="GO" id="GO:0016491">
    <property type="term" value="F:oxidoreductase activity"/>
    <property type="evidence" value="ECO:0007669"/>
    <property type="project" value="InterPro"/>
</dbReference>
<dbReference type="Pfam" id="PF01593">
    <property type="entry name" value="Amino_oxidase"/>
    <property type="match status" value="1"/>
</dbReference>
<dbReference type="Gene3D" id="3.50.50.60">
    <property type="entry name" value="FAD/NAD(P)-binding domain"/>
    <property type="match status" value="2"/>
</dbReference>
<dbReference type="RefSeq" id="WP_004623751.1">
    <property type="nucleotide sequence ID" value="NZ_AORV01000017.1"/>
</dbReference>
<evidence type="ECO:0000259" key="1">
    <source>
        <dbReference type="Pfam" id="PF01593"/>
    </source>
</evidence>
<dbReference type="InterPro" id="IPR036188">
    <property type="entry name" value="FAD/NAD-bd_sf"/>
</dbReference>
<keyword evidence="3" id="KW-1185">Reference proteome</keyword>
<dbReference type="EMBL" id="AORV01000017">
    <property type="protein sequence ID" value="EMS73611.1"/>
    <property type="molecule type" value="Genomic_DNA"/>
</dbReference>
<gene>
    <name evidence="2" type="ORF">CTER_0367</name>
</gene>
<dbReference type="PANTHER" id="PTHR43734:SF4">
    <property type="entry name" value="AMINE OXIDASE DOMAIN-CONTAINING PROTEIN"/>
    <property type="match status" value="1"/>
</dbReference>
<sequence length="484" mass="53904">MSKKVLIIGAGLAGISTGIYLQKQGIQTEIFEISGQAGGMCIAWERRGYRFDGCIHWMVGTKAGTPFYNLYREVHALEEDTVIYNARSIKTEFDGITYEIPMTLKPFKNFLISVSPEDSAKIEALCAEIETMITTNMPAGRPTGFLELLDILKNSRGFLNLARKYVGIHMRDYVEALKNSTLKSILYYLMPPQYSFFGLIMMLGTRMCGNAGYPLGGAHDVINRMEGYYRELGGNIHFSSKVDKIVLEDGKAAALESGGRLYQADAIVAACDMYDVLKNMLGGRFAHKQLDPLLESAELFPPITVASFGLNKKFNLPFSHNFECPEGIKIDSEKVSHYLNIRSFEFDPSSAPENCSSVMVVLESTLEYWQALRRENPENYRTRKEELAREVISALDKRIPGFKDAVEVTDIATPATYIRYANLYRGSWEGFAPTPSSFKYSIKKKIAGIDGLFLCGQWTTVGGGICTAVESGKEASRAAAKYLK</sequence>
<name>S0FTF2_RUMCE</name>
<comment type="caution">
    <text evidence="2">The sequence shown here is derived from an EMBL/GenBank/DDBJ whole genome shotgun (WGS) entry which is preliminary data.</text>
</comment>
<dbReference type="PANTHER" id="PTHR43734">
    <property type="entry name" value="PHYTOENE DESATURASE"/>
    <property type="match status" value="1"/>
</dbReference>
<feature type="domain" description="Amine oxidase" evidence="1">
    <location>
        <begin position="12"/>
        <end position="478"/>
    </location>
</feature>
<dbReference type="PATRIC" id="fig|1195236.3.peg.674"/>
<dbReference type="eggNOG" id="COG1233">
    <property type="taxonomic scope" value="Bacteria"/>
</dbReference>
<dbReference type="SUPFAM" id="SSF51905">
    <property type="entry name" value="FAD/NAD(P)-binding domain"/>
    <property type="match status" value="1"/>
</dbReference>
<dbReference type="InterPro" id="IPR002937">
    <property type="entry name" value="Amino_oxidase"/>
</dbReference>
<dbReference type="Proteomes" id="UP000014155">
    <property type="component" value="Unassembled WGS sequence"/>
</dbReference>
<accession>S0FTF2</accession>
<organism evidence="2 3">
    <name type="scientific">Ruminiclostridium cellobioparum subsp. termitidis CT1112</name>
    <dbReference type="NCBI Taxonomy" id="1195236"/>
    <lineage>
        <taxon>Bacteria</taxon>
        <taxon>Bacillati</taxon>
        <taxon>Bacillota</taxon>
        <taxon>Clostridia</taxon>
        <taxon>Eubacteriales</taxon>
        <taxon>Oscillospiraceae</taxon>
        <taxon>Ruminiclostridium</taxon>
    </lineage>
</organism>
<protein>
    <submittedName>
        <fullName evidence="2">Phytoene dehydrogenase family protein</fullName>
    </submittedName>
</protein>
<proteinExistence type="predicted"/>